<organism evidence="1 2">
    <name type="scientific">Dreissena polymorpha</name>
    <name type="common">Zebra mussel</name>
    <name type="synonym">Mytilus polymorpha</name>
    <dbReference type="NCBI Taxonomy" id="45954"/>
    <lineage>
        <taxon>Eukaryota</taxon>
        <taxon>Metazoa</taxon>
        <taxon>Spiralia</taxon>
        <taxon>Lophotrochozoa</taxon>
        <taxon>Mollusca</taxon>
        <taxon>Bivalvia</taxon>
        <taxon>Autobranchia</taxon>
        <taxon>Heteroconchia</taxon>
        <taxon>Euheterodonta</taxon>
        <taxon>Imparidentia</taxon>
        <taxon>Neoheterodontei</taxon>
        <taxon>Myida</taxon>
        <taxon>Dreissenoidea</taxon>
        <taxon>Dreissenidae</taxon>
        <taxon>Dreissena</taxon>
    </lineage>
</organism>
<gene>
    <name evidence="1" type="ORF">DPMN_058291</name>
</gene>
<dbReference type="AlphaFoldDB" id="A0A9D4HDE7"/>
<evidence type="ECO:0000313" key="2">
    <source>
        <dbReference type="Proteomes" id="UP000828390"/>
    </source>
</evidence>
<name>A0A9D4HDE7_DREPO</name>
<dbReference type="Gene3D" id="3.30.160.60">
    <property type="entry name" value="Classic Zinc Finger"/>
    <property type="match status" value="1"/>
</dbReference>
<evidence type="ECO:0000313" key="1">
    <source>
        <dbReference type="EMBL" id="KAH3715580.1"/>
    </source>
</evidence>
<dbReference type="CDD" id="cd19757">
    <property type="entry name" value="Bbox1"/>
    <property type="match status" value="1"/>
</dbReference>
<keyword evidence="2" id="KW-1185">Reference proteome</keyword>
<dbReference type="Proteomes" id="UP000828390">
    <property type="component" value="Unassembled WGS sequence"/>
</dbReference>
<dbReference type="EMBL" id="JAIWYP010000013">
    <property type="protein sequence ID" value="KAH3715580.1"/>
    <property type="molecule type" value="Genomic_DNA"/>
</dbReference>
<reference evidence="1" key="1">
    <citation type="journal article" date="2019" name="bioRxiv">
        <title>The Genome of the Zebra Mussel, Dreissena polymorpha: A Resource for Invasive Species Research.</title>
        <authorList>
            <person name="McCartney M.A."/>
            <person name="Auch B."/>
            <person name="Kono T."/>
            <person name="Mallez S."/>
            <person name="Zhang Y."/>
            <person name="Obille A."/>
            <person name="Becker A."/>
            <person name="Abrahante J.E."/>
            <person name="Garbe J."/>
            <person name="Badalamenti J.P."/>
            <person name="Herman A."/>
            <person name="Mangelson H."/>
            <person name="Liachko I."/>
            <person name="Sullivan S."/>
            <person name="Sone E.D."/>
            <person name="Koren S."/>
            <person name="Silverstein K.A.T."/>
            <person name="Beckman K.B."/>
            <person name="Gohl D.M."/>
        </authorList>
    </citation>
    <scope>NUCLEOTIDE SEQUENCE</scope>
    <source>
        <strain evidence="1">Duluth1</strain>
        <tissue evidence="1">Whole animal</tissue>
    </source>
</reference>
<comment type="caution">
    <text evidence="1">The sequence shown here is derived from an EMBL/GenBank/DDBJ whole genome shotgun (WGS) entry which is preliminary data.</text>
</comment>
<sequence length="180" mass="20518">MATLFNAKIPVTDIDEVRSSTTPEVRSSTTPELCEPCFSDCKEVTAVVYCLDCDETFCVVCGHYHKKSKISKDLKFFNLGAAPPAHVVQLMKELTTCPNHQSEDVVYICVDEDQLCCNQLANTSHRQCRRVEKIDKCLKYDIVKEISCALEQKQHNQHQQRALSQHWKEAHNHGWGYSSN</sequence>
<accession>A0A9D4HDE7</accession>
<reference evidence="1" key="2">
    <citation type="submission" date="2020-11" db="EMBL/GenBank/DDBJ databases">
        <authorList>
            <person name="McCartney M.A."/>
            <person name="Auch B."/>
            <person name="Kono T."/>
            <person name="Mallez S."/>
            <person name="Becker A."/>
            <person name="Gohl D.M."/>
            <person name="Silverstein K.A.T."/>
            <person name="Koren S."/>
            <person name="Bechman K.B."/>
            <person name="Herman A."/>
            <person name="Abrahante J.E."/>
            <person name="Garbe J."/>
        </authorList>
    </citation>
    <scope>NUCLEOTIDE SEQUENCE</scope>
    <source>
        <strain evidence="1">Duluth1</strain>
        <tissue evidence="1">Whole animal</tissue>
    </source>
</reference>
<protein>
    <recommendedName>
        <fullName evidence="3">B box-type domain-containing protein</fullName>
    </recommendedName>
</protein>
<proteinExistence type="predicted"/>
<evidence type="ECO:0008006" key="3">
    <source>
        <dbReference type="Google" id="ProtNLM"/>
    </source>
</evidence>